<dbReference type="InterPro" id="IPR001663">
    <property type="entry name" value="Rng_hydr_dOase-A"/>
</dbReference>
<dbReference type="EMBL" id="AP022590">
    <property type="protein sequence ID" value="BBY37978.1"/>
    <property type="molecule type" value="Genomic_DNA"/>
</dbReference>
<evidence type="ECO:0000256" key="6">
    <source>
        <dbReference type="ARBA" id="ARBA00023014"/>
    </source>
</evidence>
<keyword evidence="5" id="KW-0408">Iron</keyword>
<keyword evidence="6" id="KW-0411">Iron-sulfur</keyword>
<dbReference type="Pfam" id="PF00848">
    <property type="entry name" value="Ring_hydroxyl_A"/>
    <property type="match status" value="1"/>
</dbReference>
<dbReference type="Gene3D" id="3.90.380.10">
    <property type="entry name" value="Naphthalene 1,2-dioxygenase Alpha Subunit, Chain A, domain 1"/>
    <property type="match status" value="1"/>
</dbReference>
<dbReference type="GO" id="GO:0004497">
    <property type="term" value="F:monooxygenase activity"/>
    <property type="evidence" value="ECO:0007669"/>
    <property type="project" value="UniProtKB-ARBA"/>
</dbReference>
<reference evidence="9 10" key="1">
    <citation type="submission" date="2017-02" db="EMBL/GenBank/DDBJ databases">
        <title>The new phylogeny of genus Mycobacterium.</title>
        <authorList>
            <person name="Tortoli E."/>
            <person name="Trovato A."/>
            <person name="Cirillo D.M."/>
        </authorList>
    </citation>
    <scope>NUCLEOTIDE SEQUENCE [LARGE SCALE GENOMIC DNA]</scope>
    <source>
        <strain evidence="9 10">DSM 45255</strain>
    </source>
</reference>
<dbReference type="Proteomes" id="UP000192760">
    <property type="component" value="Unassembled WGS sequence"/>
</dbReference>
<organism evidence="9 10">
    <name type="scientific">Mycobacterium mantenii</name>
    <dbReference type="NCBI Taxonomy" id="560555"/>
    <lineage>
        <taxon>Bacteria</taxon>
        <taxon>Bacillati</taxon>
        <taxon>Actinomycetota</taxon>
        <taxon>Actinomycetes</taxon>
        <taxon>Mycobacteriales</taxon>
        <taxon>Mycobacteriaceae</taxon>
        <taxon>Mycobacterium</taxon>
        <taxon>Mycobacterium avium complex (MAC)</taxon>
    </lineage>
</organism>
<evidence type="ECO:0000313" key="9">
    <source>
        <dbReference type="EMBL" id="ORA97821.1"/>
    </source>
</evidence>
<evidence type="ECO:0000259" key="7">
    <source>
        <dbReference type="PROSITE" id="PS51296"/>
    </source>
</evidence>
<feature type="domain" description="Rieske" evidence="7">
    <location>
        <begin position="52"/>
        <end position="160"/>
    </location>
</feature>
<dbReference type="Gene3D" id="2.102.10.10">
    <property type="entry name" value="Rieske [2Fe-2S] iron-sulphur domain"/>
    <property type="match status" value="1"/>
</dbReference>
<accession>A0A1X0F7Q6</accession>
<dbReference type="CDD" id="cd03469">
    <property type="entry name" value="Rieske_RO_Alpha_N"/>
    <property type="match status" value="1"/>
</dbReference>
<dbReference type="PROSITE" id="PS51296">
    <property type="entry name" value="RIESKE"/>
    <property type="match status" value="1"/>
</dbReference>
<dbReference type="SUPFAM" id="SSF50022">
    <property type="entry name" value="ISP domain"/>
    <property type="match status" value="1"/>
</dbReference>
<dbReference type="Proteomes" id="UP000465812">
    <property type="component" value="Chromosome"/>
</dbReference>
<proteinExistence type="predicted"/>
<dbReference type="EMBL" id="MVHW01000051">
    <property type="protein sequence ID" value="ORA97821.1"/>
    <property type="molecule type" value="Genomic_DNA"/>
</dbReference>
<dbReference type="InterPro" id="IPR036922">
    <property type="entry name" value="Rieske_2Fe-2S_sf"/>
</dbReference>
<protein>
    <submittedName>
        <fullName evidence="9">(2Fe-2S)-binding protein</fullName>
    </submittedName>
</protein>
<keyword evidence="2" id="KW-0001">2Fe-2S</keyword>
<dbReference type="CDD" id="cd08882">
    <property type="entry name" value="RHO_alpha_C_MupW-like"/>
    <property type="match status" value="1"/>
</dbReference>
<evidence type="ECO:0000256" key="3">
    <source>
        <dbReference type="ARBA" id="ARBA00022723"/>
    </source>
</evidence>
<dbReference type="SUPFAM" id="SSF55961">
    <property type="entry name" value="Bet v1-like"/>
    <property type="match status" value="1"/>
</dbReference>
<dbReference type="PRINTS" id="PR00090">
    <property type="entry name" value="RNGDIOXGNASE"/>
</dbReference>
<name>A0A1X0F7Q6_MYCNT</name>
<dbReference type="InterPro" id="IPR017941">
    <property type="entry name" value="Rieske_2Fe-2S"/>
</dbReference>
<dbReference type="Pfam" id="PF00355">
    <property type="entry name" value="Rieske"/>
    <property type="match status" value="1"/>
</dbReference>
<dbReference type="GO" id="GO:0016705">
    <property type="term" value="F:oxidoreductase activity, acting on paired donors, with incorporation or reduction of molecular oxygen"/>
    <property type="evidence" value="ECO:0007669"/>
    <property type="project" value="UniProtKB-ARBA"/>
</dbReference>
<dbReference type="PANTHER" id="PTHR43756:SF5">
    <property type="entry name" value="CHOLINE MONOOXYGENASE, CHLOROPLASTIC"/>
    <property type="match status" value="1"/>
</dbReference>
<evidence type="ECO:0000256" key="1">
    <source>
        <dbReference type="ARBA" id="ARBA00001962"/>
    </source>
</evidence>
<dbReference type="RefSeq" id="WP_083099729.1">
    <property type="nucleotide sequence ID" value="NZ_AP022590.1"/>
</dbReference>
<reference evidence="8" key="3">
    <citation type="submission" date="2020-02" db="EMBL/GenBank/DDBJ databases">
        <authorList>
            <person name="Matsumoto Y."/>
            <person name="Motooka D."/>
            <person name="Nakamura S."/>
        </authorList>
    </citation>
    <scope>NUCLEOTIDE SEQUENCE</scope>
    <source>
        <strain evidence="8">JCM 18113</strain>
    </source>
</reference>
<evidence type="ECO:0000313" key="8">
    <source>
        <dbReference type="EMBL" id="BBY37978.1"/>
    </source>
</evidence>
<dbReference type="InterPro" id="IPR015879">
    <property type="entry name" value="Ring_hydroxy_dOase_asu_C_dom"/>
</dbReference>
<sequence length="451" mass="51045">MTSTIRPGEWVSTGTGLADIEPGTYNMRIGTDRYTSREIQQREREAIWMRVWQVAGRVDELPTAGDWKVYQIFDQSYVIVHGKDGQFRGFVNACRHRGNMLCQGTGNAKRGFLCPYHLWSYDLDGKLRGLLHEEFAGEVNKDENSLLQVPVDMFAGFIFINPDPNAAPLDEFIGTEVADLLAPYHLERMVTVMNILEPLDCNWKVVMDAFEEGYHIDGIHPQLLRVIVIDPATMRYRFFTDHCVAVAPFDVPGATPEQQVEGIMELPETFPGTVAVLPRFEELVNSYRTSHGSLDFPGGVTARTLLQQATRDTLTGMGLDVSGLTDDQMSDNQAWVLFPNFMMTIRAGECHVIMAVPHPDGDPNRCIWHVSSHMYLPPEHRDAFTVGLTEVQEPGSYKYFEALQQDYDQMPRQQLGLRNKRLDHISLVQEEVVLAHYHSVVDRYLANGALP</sequence>
<keyword evidence="4" id="KW-0560">Oxidoreductase</keyword>
<evidence type="ECO:0000256" key="2">
    <source>
        <dbReference type="ARBA" id="ARBA00022714"/>
    </source>
</evidence>
<evidence type="ECO:0000256" key="4">
    <source>
        <dbReference type="ARBA" id="ARBA00023002"/>
    </source>
</evidence>
<comment type="cofactor">
    <cofactor evidence="1">
        <name>Fe cation</name>
        <dbReference type="ChEBI" id="CHEBI:24875"/>
    </cofactor>
</comment>
<dbReference type="GO" id="GO:0005506">
    <property type="term" value="F:iron ion binding"/>
    <property type="evidence" value="ECO:0007669"/>
    <property type="project" value="InterPro"/>
</dbReference>
<dbReference type="AlphaFoldDB" id="A0A1X0F7Q6"/>
<evidence type="ECO:0000256" key="5">
    <source>
        <dbReference type="ARBA" id="ARBA00023004"/>
    </source>
</evidence>
<dbReference type="STRING" id="560555.BST30_26595"/>
<reference evidence="8 11" key="2">
    <citation type="journal article" date="2019" name="Emerg. Microbes Infect.">
        <title>Comprehensive subspecies identification of 175 nontuberculous mycobacteria species based on 7547 genomic profiles.</title>
        <authorList>
            <person name="Matsumoto Y."/>
            <person name="Kinjo T."/>
            <person name="Motooka D."/>
            <person name="Nabeya D."/>
            <person name="Jung N."/>
            <person name="Uechi K."/>
            <person name="Horii T."/>
            <person name="Iida T."/>
            <person name="Fujita J."/>
            <person name="Nakamura S."/>
        </authorList>
    </citation>
    <scope>NUCLEOTIDE SEQUENCE [LARGE SCALE GENOMIC DNA]</scope>
    <source>
        <strain evidence="8 11">JCM 18113</strain>
    </source>
</reference>
<evidence type="ECO:0000313" key="10">
    <source>
        <dbReference type="Proteomes" id="UP000192760"/>
    </source>
</evidence>
<dbReference type="GO" id="GO:0051537">
    <property type="term" value="F:2 iron, 2 sulfur cluster binding"/>
    <property type="evidence" value="ECO:0007669"/>
    <property type="project" value="UniProtKB-KW"/>
</dbReference>
<dbReference type="PANTHER" id="PTHR43756">
    <property type="entry name" value="CHOLINE MONOOXYGENASE, CHLOROPLASTIC"/>
    <property type="match status" value="1"/>
</dbReference>
<gene>
    <name evidence="9" type="ORF">BST30_26595</name>
    <name evidence="8" type="ORF">MMAN_21120</name>
</gene>
<keyword evidence="11" id="KW-1185">Reference proteome</keyword>
<evidence type="ECO:0000313" key="11">
    <source>
        <dbReference type="Proteomes" id="UP000465812"/>
    </source>
</evidence>
<keyword evidence="3" id="KW-0479">Metal-binding</keyword>